<dbReference type="PANTHER" id="PTHR43628">
    <property type="entry name" value="ACTIVATOR OF C KINASE PROTEIN 1-RELATED"/>
    <property type="match status" value="1"/>
</dbReference>
<keyword evidence="2" id="KW-1185">Reference proteome</keyword>
<dbReference type="InterPro" id="IPR006597">
    <property type="entry name" value="Sel1-like"/>
</dbReference>
<dbReference type="Proteomes" id="UP000070299">
    <property type="component" value="Unassembled WGS sequence"/>
</dbReference>
<gene>
    <name evidence="1" type="ORF">AX660_06030</name>
</gene>
<dbReference type="RefSeq" id="WP_068372382.1">
    <property type="nucleotide sequence ID" value="NZ_LSNE01000003.1"/>
</dbReference>
<dbReference type="SUPFAM" id="SSF81901">
    <property type="entry name" value="HCP-like"/>
    <property type="match status" value="2"/>
</dbReference>
<dbReference type="InterPro" id="IPR011990">
    <property type="entry name" value="TPR-like_helical_dom_sf"/>
</dbReference>
<dbReference type="Pfam" id="PF08238">
    <property type="entry name" value="Sel1"/>
    <property type="match status" value="5"/>
</dbReference>
<evidence type="ECO:0008006" key="3">
    <source>
        <dbReference type="Google" id="ProtNLM"/>
    </source>
</evidence>
<organism evidence="1 2">
    <name type="scientific">Paraglaciecola hydrolytica</name>
    <dbReference type="NCBI Taxonomy" id="1799789"/>
    <lineage>
        <taxon>Bacteria</taxon>
        <taxon>Pseudomonadati</taxon>
        <taxon>Pseudomonadota</taxon>
        <taxon>Gammaproteobacteria</taxon>
        <taxon>Alteromonadales</taxon>
        <taxon>Alteromonadaceae</taxon>
        <taxon>Paraglaciecola</taxon>
    </lineage>
</organism>
<protein>
    <recommendedName>
        <fullName evidence="3">Sel1 repeat family protein</fullName>
    </recommendedName>
</protein>
<comment type="caution">
    <text evidence="1">The sequence shown here is derived from an EMBL/GenBank/DDBJ whole genome shotgun (WGS) entry which is preliminary data.</text>
</comment>
<dbReference type="Gene3D" id="1.25.40.10">
    <property type="entry name" value="Tetratricopeptide repeat domain"/>
    <property type="match status" value="1"/>
</dbReference>
<sequence>MQQHALLVFISLLFYLVLPNTALANESRDLRKADKLLAEQKYQEAYSAYEDIGKEENNAVALINLALFNELGWGRQTDMLKACQWYAKAAELEAPLALDKLAHCFVKGIHQAMDFQRAEQLYEKAAELGFHLSLCHLGSLYLHGEGVEQNSQKGLALCTQAAEQGSIPAMLQIADFNLALNTQESNASALHWYSNAASYHSAHAQFNIGLMLLKGQGLKQDPLEAREWFEKAAAQGYQPAYFETAALYFAAPKNPVTKLWLEQDLAKSYLWISAALQRSNNQQQQDQLHTMLAEVKKVMPETWEKDLNKKLEAHLMQFPVSPN</sequence>
<proteinExistence type="predicted"/>
<accession>A0A136A2Y5</accession>
<dbReference type="InterPro" id="IPR052945">
    <property type="entry name" value="Mitotic_Regulator"/>
</dbReference>
<evidence type="ECO:0000313" key="1">
    <source>
        <dbReference type="EMBL" id="KXI29608.1"/>
    </source>
</evidence>
<evidence type="ECO:0000313" key="2">
    <source>
        <dbReference type="Proteomes" id="UP000070299"/>
    </source>
</evidence>
<dbReference type="EMBL" id="LSNE01000003">
    <property type="protein sequence ID" value="KXI29608.1"/>
    <property type="molecule type" value="Genomic_DNA"/>
</dbReference>
<dbReference type="AlphaFoldDB" id="A0A136A2Y5"/>
<dbReference type="PANTHER" id="PTHR43628:SF1">
    <property type="entry name" value="CHITIN SYNTHASE REGULATORY FACTOR 2-RELATED"/>
    <property type="match status" value="1"/>
</dbReference>
<dbReference type="SMART" id="SM00671">
    <property type="entry name" value="SEL1"/>
    <property type="match status" value="6"/>
</dbReference>
<reference evidence="2" key="1">
    <citation type="submission" date="2016-02" db="EMBL/GenBank/DDBJ databases">
        <authorList>
            <person name="Schultz-Johansen M."/>
            <person name="Glaring M.A."/>
            <person name="Bech P.K."/>
            <person name="Stougaard P."/>
        </authorList>
    </citation>
    <scope>NUCLEOTIDE SEQUENCE [LARGE SCALE GENOMIC DNA]</scope>
    <source>
        <strain evidence="2">S66</strain>
    </source>
</reference>
<dbReference type="OrthoDB" id="6114904at2"/>
<name>A0A136A2Y5_9ALTE</name>
<dbReference type="STRING" id="1799789.AX660_06030"/>